<dbReference type="Proteomes" id="UP001353858">
    <property type="component" value="Unassembled WGS sequence"/>
</dbReference>
<accession>A0AAN7SNW3</accession>
<feature type="transmembrane region" description="Helical" evidence="1">
    <location>
        <begin position="262"/>
        <end position="282"/>
    </location>
</feature>
<feature type="transmembrane region" description="Helical" evidence="1">
    <location>
        <begin position="1128"/>
        <end position="1148"/>
    </location>
</feature>
<organism evidence="3 4">
    <name type="scientific">Aquatica leii</name>
    <dbReference type="NCBI Taxonomy" id="1421715"/>
    <lineage>
        <taxon>Eukaryota</taxon>
        <taxon>Metazoa</taxon>
        <taxon>Ecdysozoa</taxon>
        <taxon>Arthropoda</taxon>
        <taxon>Hexapoda</taxon>
        <taxon>Insecta</taxon>
        <taxon>Pterygota</taxon>
        <taxon>Neoptera</taxon>
        <taxon>Endopterygota</taxon>
        <taxon>Coleoptera</taxon>
        <taxon>Polyphaga</taxon>
        <taxon>Elateriformia</taxon>
        <taxon>Elateroidea</taxon>
        <taxon>Lampyridae</taxon>
        <taxon>Luciolinae</taxon>
        <taxon>Aquatica</taxon>
    </lineage>
</organism>
<dbReference type="Gene3D" id="1.20.1110.10">
    <property type="entry name" value="Calcium-transporting ATPase, transmembrane domain"/>
    <property type="match status" value="1"/>
</dbReference>
<dbReference type="SUPFAM" id="SSF81665">
    <property type="entry name" value="Calcium ATPase, transmembrane domain M"/>
    <property type="match status" value="1"/>
</dbReference>
<keyword evidence="1" id="KW-1133">Transmembrane helix</keyword>
<gene>
    <name evidence="3" type="ORF">RN001_013845</name>
</gene>
<dbReference type="InterPro" id="IPR023299">
    <property type="entry name" value="ATPase_P-typ_cyto_dom_N"/>
</dbReference>
<dbReference type="SUPFAM" id="SSF81660">
    <property type="entry name" value="Metal cation-transporting ATPase, ATP-binding domain N"/>
    <property type="match status" value="1"/>
</dbReference>
<dbReference type="Pfam" id="PF00689">
    <property type="entry name" value="Cation_ATPase_C"/>
    <property type="match status" value="1"/>
</dbReference>
<evidence type="ECO:0000313" key="4">
    <source>
        <dbReference type="Proteomes" id="UP001353858"/>
    </source>
</evidence>
<protein>
    <recommendedName>
        <fullName evidence="2">Cation-transporting P-type ATPase C-terminal domain-containing protein</fullName>
    </recommendedName>
</protein>
<feature type="transmembrane region" description="Helical" evidence="1">
    <location>
        <begin position="1168"/>
        <end position="1192"/>
    </location>
</feature>
<dbReference type="InterPro" id="IPR006068">
    <property type="entry name" value="ATPase_P-typ_cation-transptr_C"/>
</dbReference>
<evidence type="ECO:0000313" key="3">
    <source>
        <dbReference type="EMBL" id="KAK4874485.1"/>
    </source>
</evidence>
<reference evidence="4" key="1">
    <citation type="submission" date="2023-01" db="EMBL/GenBank/DDBJ databases">
        <title>Key to firefly adult light organ development and bioluminescence: homeobox transcription factors regulate luciferase expression and transportation to peroxisome.</title>
        <authorList>
            <person name="Fu X."/>
        </authorList>
    </citation>
    <scope>NUCLEOTIDE SEQUENCE [LARGE SCALE GENOMIC DNA]</scope>
</reference>
<comment type="caution">
    <text evidence="3">The sequence shown here is derived from an EMBL/GenBank/DDBJ whole genome shotgun (WGS) entry which is preliminary data.</text>
</comment>
<dbReference type="GO" id="GO:0000166">
    <property type="term" value="F:nucleotide binding"/>
    <property type="evidence" value="ECO:0007669"/>
    <property type="project" value="InterPro"/>
</dbReference>
<feature type="transmembrane region" description="Helical" evidence="1">
    <location>
        <begin position="1236"/>
        <end position="1258"/>
    </location>
</feature>
<dbReference type="InterPro" id="IPR039720">
    <property type="entry name" value="TMEM94"/>
</dbReference>
<feature type="transmembrane region" description="Helical" evidence="1">
    <location>
        <begin position="1270"/>
        <end position="1290"/>
    </location>
</feature>
<feature type="domain" description="Cation-transporting P-type ATPase C-terminal" evidence="2">
    <location>
        <begin position="1120"/>
        <end position="1332"/>
    </location>
</feature>
<feature type="transmembrane region" description="Helical" evidence="1">
    <location>
        <begin position="294"/>
        <end position="318"/>
    </location>
</feature>
<dbReference type="InterPro" id="IPR023298">
    <property type="entry name" value="ATPase_P-typ_TM_dom_sf"/>
</dbReference>
<keyword evidence="1" id="KW-0812">Transmembrane</keyword>
<dbReference type="Gene3D" id="3.40.1110.10">
    <property type="entry name" value="Calcium-transporting ATPase, cytoplasmic domain N"/>
    <property type="match status" value="1"/>
</dbReference>
<proteinExistence type="predicted"/>
<dbReference type="PANTHER" id="PTHR13219">
    <property type="entry name" value="TRANSMEMBRANE PROTEIN 94"/>
    <property type="match status" value="1"/>
</dbReference>
<sequence length="1359" mass="154934">MGDEHGLSTTEALDKLYNDIENVLKQFNVSEKTRKWNSWLRESLHHNSLYTTINWVSTLILVLIAVLFLCCNDTILLIQAILIIILLVGNIFIELLDNKLRHSEVSRRIKGILGKLKNEMGKIVWKSDNYPNLLLPFSPCITLQWTYRDGHLVNLPWALLVKDDIILVRPGQISPGYCEALDKNAEYCLLHAKEVYGPSLQNANEVFSTPKYRRPLENKKYRLLETPYLNNLRIALEQALDRPVTVQNQQRHFIMIKIIERILVPIILILVLIVNGFKYIFIECFNESSSWVNLLVLTPIATVLPLLPLAFGLAWNLLNYYGIARFKHIFDITLELKLKDDFGEHENGEINSFNFVCDYKSIWNNFLNVLKGKEDMLVRSANILHVLGSLTALCCVDKKGILSWPNPTAEKVFFLHNTDTLSQASSLANLGDLSTDADSLHATSDSIHNNENFLTTVPEVLDLTHDQNHPFKLHFDDTSWQKHLNSLKPLGLAILLNTCNINTQECYTKFCSHITCEAMYNENLIPVTNRRCLCELAKEIGFLDQAQKIFALEQQLSSFRHLQNETARRDNKFARSLHLATKLKFQFPHMFAVVVKELSSGSMQLLSQGTADMVLDSCIDYWDGHDLCPLTSSDRKKIQDFYQRCSLTAYCTAFAYRPLHKRVSEKLSKMYLELPSDSQNLYLSRHSPTSMHCDCRTVLEPRIKPSLGQFYSTDSLLYNDSPGSDASDVESCFDLQCNQVFIGMVTMQYQVLHDMVQLIEQLERACIRFVHFSKENELRSRVFSEKMGLESGWNCHISLLSERSRRESGPSECWANNGTIRVSSPADMPRHIRYTNRKMCSPTSEGRPFLEVDSTLDSTKALSYSAPSAINVEQSVVKFDIEHEPLTMHIYENEDTENQDGSQTSQLQGADANSTTHEWQSLSCLTDSTEQSAPINFDLSNRAKLPRGIDKIRPHIENIDNVPLLVSLFTDCTPSNTKEMIRIMQDYGEVICVIGSSANYDSVGVFMQADASIAVEPLYPQVCQKVQPCVPVTNESISPIDLSRWLNSIACSLSIKREDPLSIIYLIIESRHYMALLWNTGNDKFLRNQNLLNVVLVQFWLCSSIALSAMQLITTLLMLPNLLTTGQVLWISVLIIPILSTSLMGTIVDKEVMKKPQGKKQVTLNYEVAIFILWCYGAKFLPMTLFVVASYAGSLAGFCNEICEMRKCSCKYFYLPMNQLNSTNEWIDYTSNVTTAQSFCVILILLHLGVISICFVHRHYSIWNKGPHHNIFWVAALIFLFILQLFFSYISLRNAESDHENYLGFQGIPTYVVIVGFLSPIITFAINEIIKREEIKADLRHQRRVRLDFGTKLGMNSPF</sequence>
<evidence type="ECO:0000256" key="1">
    <source>
        <dbReference type="SAM" id="Phobius"/>
    </source>
</evidence>
<feature type="transmembrane region" description="Helical" evidence="1">
    <location>
        <begin position="1310"/>
        <end position="1330"/>
    </location>
</feature>
<dbReference type="PANTHER" id="PTHR13219:SF6">
    <property type="entry name" value="TRANSMEMBRANE PROTEIN 94"/>
    <property type="match status" value="1"/>
</dbReference>
<name>A0AAN7SNW3_9COLE</name>
<feature type="transmembrane region" description="Helical" evidence="1">
    <location>
        <begin position="49"/>
        <end position="69"/>
    </location>
</feature>
<dbReference type="EMBL" id="JARPUR010000006">
    <property type="protein sequence ID" value="KAK4874485.1"/>
    <property type="molecule type" value="Genomic_DNA"/>
</dbReference>
<feature type="transmembrane region" description="Helical" evidence="1">
    <location>
        <begin position="1091"/>
        <end position="1113"/>
    </location>
</feature>
<evidence type="ECO:0000259" key="2">
    <source>
        <dbReference type="Pfam" id="PF00689"/>
    </source>
</evidence>
<feature type="transmembrane region" description="Helical" evidence="1">
    <location>
        <begin position="75"/>
        <end position="93"/>
    </location>
</feature>
<keyword evidence="1" id="KW-0472">Membrane</keyword>
<keyword evidence="4" id="KW-1185">Reference proteome</keyword>